<dbReference type="EMBL" id="UFYH01000001">
    <property type="protein sequence ID" value="STD07318.1"/>
    <property type="molecule type" value="Genomic_DNA"/>
</dbReference>
<reference evidence="1 2" key="1">
    <citation type="submission" date="2018-06" db="EMBL/GenBank/DDBJ databases">
        <authorList>
            <consortium name="Pathogen Informatics"/>
            <person name="Doyle S."/>
        </authorList>
    </citation>
    <scope>NUCLEOTIDE SEQUENCE [LARGE SCALE GENOMIC DNA]</scope>
    <source>
        <strain evidence="2">NCTC 9529</strain>
    </source>
</reference>
<organism evidence="1 2">
    <name type="scientific">Cronobacter universalis NCTC 9529</name>
    <dbReference type="NCBI Taxonomy" id="1074000"/>
    <lineage>
        <taxon>Bacteria</taxon>
        <taxon>Pseudomonadati</taxon>
        <taxon>Pseudomonadota</taxon>
        <taxon>Gammaproteobacteria</taxon>
        <taxon>Enterobacterales</taxon>
        <taxon>Enterobacteriaceae</taxon>
        <taxon>Cronobacter</taxon>
    </lineage>
</organism>
<sequence length="90" mass="10040">MANCINSSLSGVYVEITYIDSTGEHTYKAIKDRKTHPKAFFLYLGFDSDSPPPFFPLGKGDYVSSSIVTRVKVKPIKVGLEPDQHLEYAL</sequence>
<gene>
    <name evidence="1" type="ORF">NCTC9529_01960</name>
</gene>
<comment type="caution">
    <text evidence="1">The sequence shown here is derived from an EMBL/GenBank/DDBJ whole genome shotgun (WGS) entry which is preliminary data.</text>
</comment>
<evidence type="ECO:0000313" key="2">
    <source>
        <dbReference type="Proteomes" id="UP000254849"/>
    </source>
</evidence>
<proteinExistence type="predicted"/>
<keyword evidence="2" id="KW-1185">Reference proteome</keyword>
<name>A0ABY1W1V1_9ENTR</name>
<dbReference type="Proteomes" id="UP000254849">
    <property type="component" value="Unassembled WGS sequence"/>
</dbReference>
<protein>
    <submittedName>
        <fullName evidence="1">Uncharacterized protein</fullName>
    </submittedName>
</protein>
<accession>A0ABY1W1V1</accession>
<evidence type="ECO:0000313" key="1">
    <source>
        <dbReference type="EMBL" id="STD07318.1"/>
    </source>
</evidence>